<proteinExistence type="predicted"/>
<protein>
    <submittedName>
        <fullName evidence="1">Uncharacterized protein</fullName>
    </submittedName>
</protein>
<organism evidence="1 2">
    <name type="scientific">Eiseniibacteriota bacterium</name>
    <dbReference type="NCBI Taxonomy" id="2212470"/>
    <lineage>
        <taxon>Bacteria</taxon>
        <taxon>Candidatus Eiseniibacteriota</taxon>
    </lineage>
</organism>
<name>A0A538U1Q2_UNCEI</name>
<evidence type="ECO:0000313" key="1">
    <source>
        <dbReference type="EMBL" id="TMQ69739.1"/>
    </source>
</evidence>
<dbReference type="EMBL" id="VBPB01000285">
    <property type="protein sequence ID" value="TMQ69739.1"/>
    <property type="molecule type" value="Genomic_DNA"/>
</dbReference>
<dbReference type="AlphaFoldDB" id="A0A538U1Q2"/>
<sequence>MTEKGLTVFSLSSPEHVATEVDLFVESPFDFDAVYARSPRLEIAQGIAAPFVALGDLIAMKRRAGRAQDLLDIERLESLAGPPEPGTGA</sequence>
<gene>
    <name evidence="1" type="ORF">E6K81_14215</name>
</gene>
<comment type="caution">
    <text evidence="1">The sequence shown here is derived from an EMBL/GenBank/DDBJ whole genome shotgun (WGS) entry which is preliminary data.</text>
</comment>
<reference evidence="1 2" key="1">
    <citation type="journal article" date="2019" name="Nat. Microbiol.">
        <title>Mediterranean grassland soil C-N compound turnover is dependent on rainfall and depth, and is mediated by genomically divergent microorganisms.</title>
        <authorList>
            <person name="Diamond S."/>
            <person name="Andeer P.F."/>
            <person name="Li Z."/>
            <person name="Crits-Christoph A."/>
            <person name="Burstein D."/>
            <person name="Anantharaman K."/>
            <person name="Lane K.R."/>
            <person name="Thomas B.C."/>
            <person name="Pan C."/>
            <person name="Northen T.R."/>
            <person name="Banfield J.F."/>
        </authorList>
    </citation>
    <scope>NUCLEOTIDE SEQUENCE [LARGE SCALE GENOMIC DNA]</scope>
    <source>
        <strain evidence="1">WS_11</strain>
    </source>
</reference>
<dbReference type="Proteomes" id="UP000319771">
    <property type="component" value="Unassembled WGS sequence"/>
</dbReference>
<accession>A0A538U1Q2</accession>
<evidence type="ECO:0000313" key="2">
    <source>
        <dbReference type="Proteomes" id="UP000319771"/>
    </source>
</evidence>